<reference evidence="2 3" key="1">
    <citation type="submission" date="2019-05" db="EMBL/GenBank/DDBJ databases">
        <title>Another draft genome of Portunus trituberculatus and its Hox gene families provides insights of decapod evolution.</title>
        <authorList>
            <person name="Jeong J.-H."/>
            <person name="Song I."/>
            <person name="Kim S."/>
            <person name="Choi T."/>
            <person name="Kim D."/>
            <person name="Ryu S."/>
            <person name="Kim W."/>
        </authorList>
    </citation>
    <scope>NUCLEOTIDE SEQUENCE [LARGE SCALE GENOMIC DNA]</scope>
    <source>
        <tissue evidence="2">Muscle</tissue>
    </source>
</reference>
<feature type="region of interest" description="Disordered" evidence="1">
    <location>
        <begin position="1"/>
        <end position="32"/>
    </location>
</feature>
<sequence length="91" mass="10659">MHGVKRETRNRNGNRRKQYREEAPRQEYHDADLVTYRNPKRLWGVVTKVRSGKGKERSAARREYLFRCDGEEGEDLACNARYSGSSRGGKR</sequence>
<evidence type="ECO:0000256" key="1">
    <source>
        <dbReference type="SAM" id="MobiDB-lite"/>
    </source>
</evidence>
<evidence type="ECO:0000313" key="2">
    <source>
        <dbReference type="EMBL" id="MPC52346.1"/>
    </source>
</evidence>
<gene>
    <name evidence="2" type="ORF">E2C01_046213</name>
</gene>
<name>A0A5B7G3S7_PORTR</name>
<protein>
    <submittedName>
        <fullName evidence="2">Uncharacterized protein</fullName>
    </submittedName>
</protein>
<organism evidence="2 3">
    <name type="scientific">Portunus trituberculatus</name>
    <name type="common">Swimming crab</name>
    <name type="synonym">Neptunus trituberculatus</name>
    <dbReference type="NCBI Taxonomy" id="210409"/>
    <lineage>
        <taxon>Eukaryota</taxon>
        <taxon>Metazoa</taxon>
        <taxon>Ecdysozoa</taxon>
        <taxon>Arthropoda</taxon>
        <taxon>Crustacea</taxon>
        <taxon>Multicrustacea</taxon>
        <taxon>Malacostraca</taxon>
        <taxon>Eumalacostraca</taxon>
        <taxon>Eucarida</taxon>
        <taxon>Decapoda</taxon>
        <taxon>Pleocyemata</taxon>
        <taxon>Brachyura</taxon>
        <taxon>Eubrachyura</taxon>
        <taxon>Portunoidea</taxon>
        <taxon>Portunidae</taxon>
        <taxon>Portuninae</taxon>
        <taxon>Portunus</taxon>
    </lineage>
</organism>
<proteinExistence type="predicted"/>
<accession>A0A5B7G3S7</accession>
<feature type="compositionally biased region" description="Basic and acidic residues" evidence="1">
    <location>
        <begin position="1"/>
        <end position="10"/>
    </location>
</feature>
<dbReference type="Proteomes" id="UP000324222">
    <property type="component" value="Unassembled WGS sequence"/>
</dbReference>
<evidence type="ECO:0000313" key="3">
    <source>
        <dbReference type="Proteomes" id="UP000324222"/>
    </source>
</evidence>
<comment type="caution">
    <text evidence="2">The sequence shown here is derived from an EMBL/GenBank/DDBJ whole genome shotgun (WGS) entry which is preliminary data.</text>
</comment>
<keyword evidence="3" id="KW-1185">Reference proteome</keyword>
<dbReference type="EMBL" id="VSRR010010809">
    <property type="protein sequence ID" value="MPC52346.1"/>
    <property type="molecule type" value="Genomic_DNA"/>
</dbReference>
<dbReference type="AlphaFoldDB" id="A0A5B7G3S7"/>
<feature type="compositionally biased region" description="Basic and acidic residues" evidence="1">
    <location>
        <begin position="19"/>
        <end position="32"/>
    </location>
</feature>